<accession>A0AAE1CU95</accession>
<comment type="caution">
    <text evidence="3">The sequence shown here is derived from an EMBL/GenBank/DDBJ whole genome shotgun (WGS) entry which is preliminary data.</text>
</comment>
<keyword evidence="4" id="KW-1185">Reference proteome</keyword>
<keyword evidence="2" id="KW-1133">Transmembrane helix</keyword>
<keyword evidence="2" id="KW-0812">Transmembrane</keyword>
<protein>
    <submittedName>
        <fullName evidence="3">Uncharacterized protein</fullName>
    </submittedName>
</protein>
<reference evidence="3" key="1">
    <citation type="journal article" date="2023" name="G3 (Bethesda)">
        <title>A reference genome for the long-term kleptoplast-retaining sea slug Elysia crispata morphotype clarki.</title>
        <authorList>
            <person name="Eastman K.E."/>
            <person name="Pendleton A.L."/>
            <person name="Shaikh M.A."/>
            <person name="Suttiyut T."/>
            <person name="Ogas R."/>
            <person name="Tomko P."/>
            <person name="Gavelis G."/>
            <person name="Widhalm J.R."/>
            <person name="Wisecaver J.H."/>
        </authorList>
    </citation>
    <scope>NUCLEOTIDE SEQUENCE</scope>
    <source>
        <strain evidence="3">ECLA1</strain>
    </source>
</reference>
<organism evidence="3 4">
    <name type="scientific">Elysia crispata</name>
    <name type="common">lettuce slug</name>
    <dbReference type="NCBI Taxonomy" id="231223"/>
    <lineage>
        <taxon>Eukaryota</taxon>
        <taxon>Metazoa</taxon>
        <taxon>Spiralia</taxon>
        <taxon>Lophotrochozoa</taxon>
        <taxon>Mollusca</taxon>
        <taxon>Gastropoda</taxon>
        <taxon>Heterobranchia</taxon>
        <taxon>Euthyneura</taxon>
        <taxon>Panpulmonata</taxon>
        <taxon>Sacoglossa</taxon>
        <taxon>Placobranchoidea</taxon>
        <taxon>Plakobranchidae</taxon>
        <taxon>Elysia</taxon>
    </lineage>
</organism>
<dbReference type="EMBL" id="JAWDGP010006730">
    <property type="protein sequence ID" value="KAK3736227.1"/>
    <property type="molecule type" value="Genomic_DNA"/>
</dbReference>
<feature type="region of interest" description="Disordered" evidence="1">
    <location>
        <begin position="67"/>
        <end position="106"/>
    </location>
</feature>
<sequence>LQQQVETGGCELNTWIIAVTAVVAAVSLVIAAVLMWRLYKISKDRTSAPAYSDTSGGVEAAFQENDYRQRPTQESSMGEITTNVYNEPDRAGTRRTVQQETAGMQRPNQHYEPMEMTGRENVHVYDTGFDHYDNPLDLMRAYGVYKIPQSKPVDPTSQNIAEREQGTPAISGAVMYENIHH</sequence>
<evidence type="ECO:0000313" key="4">
    <source>
        <dbReference type="Proteomes" id="UP001283361"/>
    </source>
</evidence>
<proteinExistence type="predicted"/>
<feature type="compositionally biased region" description="Polar residues" evidence="1">
    <location>
        <begin position="72"/>
        <end position="85"/>
    </location>
</feature>
<evidence type="ECO:0000256" key="2">
    <source>
        <dbReference type="SAM" id="Phobius"/>
    </source>
</evidence>
<feature type="transmembrane region" description="Helical" evidence="2">
    <location>
        <begin position="15"/>
        <end position="36"/>
    </location>
</feature>
<evidence type="ECO:0000256" key="1">
    <source>
        <dbReference type="SAM" id="MobiDB-lite"/>
    </source>
</evidence>
<gene>
    <name evidence="3" type="ORF">RRG08_011295</name>
</gene>
<evidence type="ECO:0000313" key="3">
    <source>
        <dbReference type="EMBL" id="KAK3736227.1"/>
    </source>
</evidence>
<dbReference type="AlphaFoldDB" id="A0AAE1CU95"/>
<feature type="non-terminal residue" evidence="3">
    <location>
        <position position="181"/>
    </location>
</feature>
<name>A0AAE1CU95_9GAST</name>
<feature type="compositionally biased region" description="Polar residues" evidence="1">
    <location>
        <begin position="95"/>
        <end position="106"/>
    </location>
</feature>
<keyword evidence="2" id="KW-0472">Membrane</keyword>
<dbReference type="Proteomes" id="UP001283361">
    <property type="component" value="Unassembled WGS sequence"/>
</dbReference>